<sequence>MGFGTLNVNTLLKLPGSGSEGGIIRKSLLVNAPQLVLSFCYFNYNQVWTHMLGAREWAQFGRKRQTLRVSQPQGPQRSKYFLTIPYKFAIPLQTTSVLLHWLLSQSFFLARLNIHSGEPFVYTAPSTINTVGYSLMPLVFLILLWSILLIAAWAIGVFTKLKSPMPMVNGMSLAIAAACHPPASEMDTSLRSLMWGVVDFQEEDGMKHCSFSAEEVYSPEHLPLEDIPRHADQAKRTITEIA</sequence>
<keyword evidence="1" id="KW-1133">Transmembrane helix</keyword>
<evidence type="ECO:0000313" key="2">
    <source>
        <dbReference type="EMBL" id="KAK5094028.1"/>
    </source>
</evidence>
<feature type="transmembrane region" description="Helical" evidence="1">
    <location>
        <begin position="135"/>
        <end position="158"/>
    </location>
</feature>
<evidence type="ECO:0000256" key="1">
    <source>
        <dbReference type="SAM" id="Phobius"/>
    </source>
</evidence>
<protein>
    <submittedName>
        <fullName evidence="2">Uncharacterized protein</fullName>
    </submittedName>
</protein>
<keyword evidence="3" id="KW-1185">Reference proteome</keyword>
<organism evidence="2 3">
    <name type="scientific">Lithohypha guttulata</name>
    <dbReference type="NCBI Taxonomy" id="1690604"/>
    <lineage>
        <taxon>Eukaryota</taxon>
        <taxon>Fungi</taxon>
        <taxon>Dikarya</taxon>
        <taxon>Ascomycota</taxon>
        <taxon>Pezizomycotina</taxon>
        <taxon>Eurotiomycetes</taxon>
        <taxon>Chaetothyriomycetidae</taxon>
        <taxon>Chaetothyriales</taxon>
        <taxon>Trichomeriaceae</taxon>
        <taxon>Lithohypha</taxon>
    </lineage>
</organism>
<keyword evidence="1" id="KW-0812">Transmembrane</keyword>
<dbReference type="PANTHER" id="PTHR35395">
    <property type="entry name" value="DUF6536 DOMAIN-CONTAINING PROTEIN"/>
    <property type="match status" value="1"/>
</dbReference>
<comment type="caution">
    <text evidence="2">The sequence shown here is derived from an EMBL/GenBank/DDBJ whole genome shotgun (WGS) entry which is preliminary data.</text>
</comment>
<proteinExistence type="predicted"/>
<gene>
    <name evidence="2" type="ORF">LTR24_003836</name>
</gene>
<dbReference type="PANTHER" id="PTHR35395:SF1">
    <property type="entry name" value="DUF6536 DOMAIN-CONTAINING PROTEIN"/>
    <property type="match status" value="1"/>
</dbReference>
<accession>A0ABR0KDR3</accession>
<keyword evidence="1" id="KW-0472">Membrane</keyword>
<name>A0ABR0KDR3_9EURO</name>
<reference evidence="2 3" key="1">
    <citation type="submission" date="2023-08" db="EMBL/GenBank/DDBJ databases">
        <title>Black Yeasts Isolated from many extreme environments.</title>
        <authorList>
            <person name="Coleine C."/>
            <person name="Stajich J.E."/>
            <person name="Selbmann L."/>
        </authorList>
    </citation>
    <scope>NUCLEOTIDE SEQUENCE [LARGE SCALE GENOMIC DNA]</scope>
    <source>
        <strain evidence="2 3">CCFEE 5885</strain>
    </source>
</reference>
<dbReference type="EMBL" id="JAVRRG010000037">
    <property type="protein sequence ID" value="KAK5094028.1"/>
    <property type="molecule type" value="Genomic_DNA"/>
</dbReference>
<dbReference type="Proteomes" id="UP001345013">
    <property type="component" value="Unassembled WGS sequence"/>
</dbReference>
<evidence type="ECO:0000313" key="3">
    <source>
        <dbReference type="Proteomes" id="UP001345013"/>
    </source>
</evidence>